<evidence type="ECO:0000313" key="2">
    <source>
        <dbReference type="EMBL" id="QQP57790.1"/>
    </source>
</evidence>
<name>A0A7T8KL21_CALRO</name>
<accession>A0A7T8KL21</accession>
<evidence type="ECO:0000256" key="1">
    <source>
        <dbReference type="SAM" id="MobiDB-lite"/>
    </source>
</evidence>
<feature type="region of interest" description="Disordered" evidence="1">
    <location>
        <begin position="21"/>
        <end position="42"/>
    </location>
</feature>
<sequence length="245" mass="27933">GKLIAPTVISPPLKRIRLDEFSKREPSPSKIKKISLESPSPIAERISSSQPALKERFQMNETSPRKLTPSNLINNGDMLQQKEEYVHHDDDEQIFSKYSAFSQPVCPRDMFTATQTGTQTQGSQTFYQKLVKRMTRFWISSKKTEDATEYLKSILGQLGYTSTYPERGIINCKTVDRRGSLLLFKVTIMECDGKVLVDMRLSRGCGLDFKKHFAKIRQNMSPIIEKTPVMFSSVLDIEFMPGIPK</sequence>
<dbReference type="AlphaFoldDB" id="A0A7T8KL21"/>
<dbReference type="Proteomes" id="UP000595437">
    <property type="component" value="Chromosome 2"/>
</dbReference>
<dbReference type="OrthoDB" id="539158at2759"/>
<dbReference type="EMBL" id="CP045891">
    <property type="protein sequence ID" value="QQP57790.1"/>
    <property type="molecule type" value="Genomic_DNA"/>
</dbReference>
<feature type="non-terminal residue" evidence="2">
    <location>
        <position position="1"/>
    </location>
</feature>
<reference evidence="3" key="1">
    <citation type="submission" date="2021-01" db="EMBL/GenBank/DDBJ databases">
        <title>Caligus Genome Assembly.</title>
        <authorList>
            <person name="Gallardo-Escarate C."/>
        </authorList>
    </citation>
    <scope>NUCLEOTIDE SEQUENCE [LARGE SCALE GENOMIC DNA]</scope>
</reference>
<protein>
    <submittedName>
        <fullName evidence="2">Uncharacterized protein</fullName>
    </submittedName>
</protein>
<gene>
    <name evidence="2" type="ORF">FKW44_002893</name>
</gene>
<evidence type="ECO:0000313" key="3">
    <source>
        <dbReference type="Proteomes" id="UP000595437"/>
    </source>
</evidence>
<dbReference type="Gene3D" id="3.30.310.80">
    <property type="entry name" value="Kinase associated domain 1, KA1"/>
    <property type="match status" value="1"/>
</dbReference>
<organism evidence="2 3">
    <name type="scientific">Caligus rogercresseyi</name>
    <name type="common">Sea louse</name>
    <dbReference type="NCBI Taxonomy" id="217165"/>
    <lineage>
        <taxon>Eukaryota</taxon>
        <taxon>Metazoa</taxon>
        <taxon>Ecdysozoa</taxon>
        <taxon>Arthropoda</taxon>
        <taxon>Crustacea</taxon>
        <taxon>Multicrustacea</taxon>
        <taxon>Hexanauplia</taxon>
        <taxon>Copepoda</taxon>
        <taxon>Siphonostomatoida</taxon>
        <taxon>Caligidae</taxon>
        <taxon>Caligus</taxon>
    </lineage>
</organism>
<keyword evidence="3" id="KW-1185">Reference proteome</keyword>
<proteinExistence type="predicted"/>